<protein>
    <recommendedName>
        <fullName evidence="1">tRNA-uridine aminocarboxypropyltransferase</fullName>
        <ecNumber evidence="1">2.5.1.25</ecNumber>
    </recommendedName>
</protein>
<dbReference type="GO" id="GO:0008033">
    <property type="term" value="P:tRNA processing"/>
    <property type="evidence" value="ECO:0007669"/>
    <property type="project" value="UniProtKB-KW"/>
</dbReference>
<accession>A0A3S0KME9</accession>
<dbReference type="SMART" id="SM01144">
    <property type="entry name" value="DTW"/>
    <property type="match status" value="1"/>
</dbReference>
<comment type="similarity">
    <text evidence="5">Belongs to the TDD superfamily. DTWD2 family.</text>
</comment>
<evidence type="ECO:0000256" key="4">
    <source>
        <dbReference type="ARBA" id="ARBA00022694"/>
    </source>
</evidence>
<comment type="caution">
    <text evidence="7">The sequence shown here is derived from an EMBL/GenBank/DDBJ whole genome shotgun (WGS) entry which is preliminary data.</text>
</comment>
<gene>
    <name evidence="7" type="ORF">EKG39_08505</name>
</gene>
<keyword evidence="2" id="KW-0808">Transferase</keyword>
<dbReference type="EMBL" id="RXNV01000002">
    <property type="protein sequence ID" value="RTR33725.1"/>
    <property type="molecule type" value="Genomic_DNA"/>
</dbReference>
<dbReference type="InterPro" id="IPR005636">
    <property type="entry name" value="DTW"/>
</dbReference>
<evidence type="ECO:0000256" key="5">
    <source>
        <dbReference type="ARBA" id="ARBA00034489"/>
    </source>
</evidence>
<keyword evidence="4" id="KW-0819">tRNA processing</keyword>
<feature type="domain" description="DTW" evidence="6">
    <location>
        <begin position="1"/>
        <end position="177"/>
    </location>
</feature>
<evidence type="ECO:0000259" key="6">
    <source>
        <dbReference type="SMART" id="SM01144"/>
    </source>
</evidence>
<keyword evidence="3" id="KW-0949">S-adenosyl-L-methionine</keyword>
<dbReference type="PANTHER" id="PTHR21392">
    <property type="entry name" value="TRNA-URIDINE AMINOCARBOXYPROPYLTRANSFERASE 2"/>
    <property type="match status" value="1"/>
</dbReference>
<dbReference type="PANTHER" id="PTHR21392:SF0">
    <property type="entry name" value="TRNA-URIDINE AMINOCARBOXYPROPYLTRANSFERASE 2"/>
    <property type="match status" value="1"/>
</dbReference>
<dbReference type="AlphaFoldDB" id="A0A3S0KME9"/>
<sequence>MNVILLTHEREVDRPTNTGALALKAYPQWCRRIIWSRVHPDEALLLSLQQADAAVLYPAVTEEALSGEASGDSINFESQSSGPYLRELPETLVIIDATWQEARKMIRQSPYLKQANKFSLPEADTSQFKLRRNQVEGGLCTLECIIRLCSLKGLCQEAEYLAQLFVAMNEGHSGKTG</sequence>
<dbReference type="Pfam" id="PF03942">
    <property type="entry name" value="DTW"/>
    <property type="match status" value="1"/>
</dbReference>
<evidence type="ECO:0000256" key="3">
    <source>
        <dbReference type="ARBA" id="ARBA00022691"/>
    </source>
</evidence>
<organism evidence="7 8">
    <name type="scientific">Shewanella atlantica</name>
    <dbReference type="NCBI Taxonomy" id="271099"/>
    <lineage>
        <taxon>Bacteria</taxon>
        <taxon>Pseudomonadati</taxon>
        <taxon>Pseudomonadota</taxon>
        <taxon>Gammaproteobacteria</taxon>
        <taxon>Alteromonadales</taxon>
        <taxon>Shewanellaceae</taxon>
        <taxon>Shewanella</taxon>
    </lineage>
</organism>
<proteinExistence type="inferred from homology"/>
<evidence type="ECO:0000256" key="1">
    <source>
        <dbReference type="ARBA" id="ARBA00012386"/>
    </source>
</evidence>
<dbReference type="InterPro" id="IPR039262">
    <property type="entry name" value="DTWD2/TAPT"/>
</dbReference>
<evidence type="ECO:0000313" key="8">
    <source>
        <dbReference type="Proteomes" id="UP000282060"/>
    </source>
</evidence>
<dbReference type="Proteomes" id="UP000282060">
    <property type="component" value="Unassembled WGS sequence"/>
</dbReference>
<dbReference type="EC" id="2.5.1.25" evidence="1"/>
<dbReference type="GO" id="GO:0016432">
    <property type="term" value="F:tRNA-uridine aminocarboxypropyltransferase activity"/>
    <property type="evidence" value="ECO:0007669"/>
    <property type="project" value="UniProtKB-EC"/>
</dbReference>
<dbReference type="RefSeq" id="WP_126505274.1">
    <property type="nucleotide sequence ID" value="NZ_RXNV01000002.1"/>
</dbReference>
<evidence type="ECO:0000256" key="2">
    <source>
        <dbReference type="ARBA" id="ARBA00022679"/>
    </source>
</evidence>
<keyword evidence="8" id="KW-1185">Reference proteome</keyword>
<reference evidence="7 8" key="1">
    <citation type="submission" date="2018-12" db="EMBL/GenBank/DDBJ databases">
        <authorList>
            <person name="Yu L."/>
        </authorList>
    </citation>
    <scope>NUCLEOTIDE SEQUENCE [LARGE SCALE GENOMIC DNA]</scope>
    <source>
        <strain evidence="7 8">HAW-EB5</strain>
    </source>
</reference>
<dbReference type="OrthoDB" id="370626at2"/>
<evidence type="ECO:0000313" key="7">
    <source>
        <dbReference type="EMBL" id="RTR33725.1"/>
    </source>
</evidence>
<name>A0A3S0KME9_9GAMM</name>